<feature type="signal peptide" evidence="6">
    <location>
        <begin position="1"/>
        <end position="17"/>
    </location>
</feature>
<dbReference type="Gene3D" id="1.20.1070.10">
    <property type="entry name" value="Rhodopsin 7-helix transmembrane proteins"/>
    <property type="match status" value="1"/>
</dbReference>
<keyword evidence="4 5" id="KW-0472">Membrane</keyword>
<feature type="transmembrane region" description="Helical" evidence="5">
    <location>
        <begin position="756"/>
        <end position="778"/>
    </location>
</feature>
<feature type="transmembrane region" description="Helical" evidence="5">
    <location>
        <begin position="603"/>
        <end position="623"/>
    </location>
</feature>
<evidence type="ECO:0000313" key="9">
    <source>
        <dbReference type="RefSeq" id="XP_065675440.1"/>
    </source>
</evidence>
<feature type="transmembrane region" description="Helical" evidence="5">
    <location>
        <begin position="706"/>
        <end position="728"/>
    </location>
</feature>
<keyword evidence="2 5" id="KW-0812">Transmembrane</keyword>
<dbReference type="RefSeq" id="XP_065675440.1">
    <property type="nucleotide sequence ID" value="XM_065819368.1"/>
</dbReference>
<comment type="subcellular location">
    <subcellularLocation>
        <location evidence="1">Membrane</location>
        <topology evidence="1">Multi-pass membrane protein</topology>
    </subcellularLocation>
</comment>
<dbReference type="InterPro" id="IPR053231">
    <property type="entry name" value="GPCR_LN-TM7"/>
</dbReference>
<dbReference type="PROSITE" id="PS50261">
    <property type="entry name" value="G_PROTEIN_RECEP_F2_4"/>
    <property type="match status" value="1"/>
</dbReference>
<evidence type="ECO:0000256" key="2">
    <source>
        <dbReference type="ARBA" id="ARBA00022692"/>
    </source>
</evidence>
<proteinExistence type="predicted"/>
<accession>A0ABM4DLL4</accession>
<keyword evidence="6" id="KW-0732">Signal</keyword>
<dbReference type="InterPro" id="IPR000832">
    <property type="entry name" value="GPCR_2_secretin-like"/>
</dbReference>
<keyword evidence="8" id="KW-1185">Reference proteome</keyword>
<evidence type="ECO:0000256" key="4">
    <source>
        <dbReference type="ARBA" id="ARBA00023136"/>
    </source>
</evidence>
<evidence type="ECO:0000256" key="3">
    <source>
        <dbReference type="ARBA" id="ARBA00022989"/>
    </source>
</evidence>
<feature type="transmembrane region" description="Helical" evidence="5">
    <location>
        <begin position="676"/>
        <end position="694"/>
    </location>
</feature>
<dbReference type="Pfam" id="PF00002">
    <property type="entry name" value="7tm_2"/>
    <property type="match status" value="1"/>
</dbReference>
<evidence type="ECO:0000313" key="8">
    <source>
        <dbReference type="Proteomes" id="UP001652625"/>
    </source>
</evidence>
<dbReference type="PANTHER" id="PTHR45902">
    <property type="entry name" value="LATROPHILIN RECEPTOR-LIKE PROTEIN A"/>
    <property type="match status" value="1"/>
</dbReference>
<dbReference type="Proteomes" id="UP001652625">
    <property type="component" value="Chromosome 15"/>
</dbReference>
<feature type="transmembrane region" description="Helical" evidence="5">
    <location>
        <begin position="835"/>
        <end position="856"/>
    </location>
</feature>
<dbReference type="InterPro" id="IPR017981">
    <property type="entry name" value="GPCR_2-like_7TM"/>
</dbReference>
<organism evidence="8 9">
    <name type="scientific">Hydra vulgaris</name>
    <name type="common">Hydra</name>
    <name type="synonym">Hydra attenuata</name>
    <dbReference type="NCBI Taxonomy" id="6087"/>
    <lineage>
        <taxon>Eukaryota</taxon>
        <taxon>Metazoa</taxon>
        <taxon>Cnidaria</taxon>
        <taxon>Hydrozoa</taxon>
        <taxon>Hydroidolina</taxon>
        <taxon>Anthoathecata</taxon>
        <taxon>Aplanulata</taxon>
        <taxon>Hydridae</taxon>
        <taxon>Hydra</taxon>
    </lineage>
</organism>
<sequence>MAFYIFLYASILHALTAQELSFFPLEQYIKNISVANTSMFLCHHNNSNLKLCNCEDTCFASKTCCIDKLWNITNPLNLDIYLEMLVNKSNSYIDMVCEKIISVPVDSGHESNEILLVHSCQDGAETEFVKLCINSYEYHYANNVPVKGSDNIVYRNAACARCNFAEPTAITLTFDCLLDFQQKKIQINIASLKVNWIFQEYKNCTVSLNKKIETSGNISSCFSHLIEHCPRGSKHYPLCKAYSGTFLKYKNYDCFKCFENDTVVTNQNYLSENNLFLRSTKTEWPFYTTELFGYNITDKNSTQPIDKTITPKIPRGNVIQDTVSFQQSIQVNCGKGLYYSDATKTCISIACCCGYTLVGSECIDLQQKLPLIVINNASFENCLFSKKPGFYVISKDFQSLNHTHNILPDAACFIIKDEDLSNSTLLQCNISVPVMKSLTNNKTIFNPLSSGSLIFFITSVYNQLNTELYNFNIERSFTQNKLCAQPMVFNYKEGEFISSCDYITENKTIKYEDLVLWVEIHDNEIKKKMSICKQFHLTSNCILRNLTNNYKIENQTLTYTYLNKEYQFNTDQFVPLNKGVGICESSLLLKLKNKNILDNAKNLLSLILLFVSMGCYLLIFTTHISFKELRIRSNLNLITLCAFLILSDFSIFLAIFENKQKYMCKYISIILHWSLLAGYNFVLCMAIELTLKFWRFVPKSLGRTNPFIATIFISLMVPTVIVSVNLALDFTGAVYIGYGANNICWIGGFYARIFSYILPLGIILASSVLCLMLTICNITMLESANKKTLGNGKKSRVNLVMITMKLALILGVTDALGFFQISIPLTEWEILFNSIFSLIYTCCRSSKGIMLFYVYICNKKVFRVYKRFTAKLIIKWRKSLQNTIVIKETSGSTKSTF</sequence>
<protein>
    <submittedName>
        <fullName evidence="9">Uncharacterized protein LOC136091661</fullName>
    </submittedName>
</protein>
<feature type="domain" description="G-protein coupled receptors family 2 profile 2" evidence="7">
    <location>
        <begin position="601"/>
        <end position="859"/>
    </location>
</feature>
<evidence type="ECO:0000259" key="7">
    <source>
        <dbReference type="PROSITE" id="PS50261"/>
    </source>
</evidence>
<feature type="transmembrane region" description="Helical" evidence="5">
    <location>
        <begin position="799"/>
        <end position="823"/>
    </location>
</feature>
<gene>
    <name evidence="9" type="primary">LOC136091661</name>
</gene>
<evidence type="ECO:0000256" key="1">
    <source>
        <dbReference type="ARBA" id="ARBA00004141"/>
    </source>
</evidence>
<name>A0ABM4DLL4_HYDVU</name>
<dbReference type="PANTHER" id="PTHR45902:SF1">
    <property type="entry name" value="LATROPHILIN RECEPTOR-LIKE PROTEIN A"/>
    <property type="match status" value="1"/>
</dbReference>
<feature type="chain" id="PRO_5045900160" evidence="6">
    <location>
        <begin position="18"/>
        <end position="897"/>
    </location>
</feature>
<feature type="transmembrane region" description="Helical" evidence="5">
    <location>
        <begin position="635"/>
        <end position="656"/>
    </location>
</feature>
<evidence type="ECO:0000256" key="6">
    <source>
        <dbReference type="SAM" id="SignalP"/>
    </source>
</evidence>
<keyword evidence="3 5" id="KW-1133">Transmembrane helix</keyword>
<dbReference type="GeneID" id="136091661"/>
<evidence type="ECO:0000256" key="5">
    <source>
        <dbReference type="SAM" id="Phobius"/>
    </source>
</evidence>
<reference evidence="9" key="1">
    <citation type="submission" date="2025-08" db="UniProtKB">
        <authorList>
            <consortium name="RefSeq"/>
        </authorList>
    </citation>
    <scope>IDENTIFICATION</scope>
</reference>
<dbReference type="CDD" id="cd13952">
    <property type="entry name" value="7tm_classB"/>
    <property type="match status" value="1"/>
</dbReference>